<evidence type="ECO:0000256" key="1">
    <source>
        <dbReference type="ARBA" id="ARBA00009759"/>
    </source>
</evidence>
<dbReference type="PANTHER" id="PTHR20854">
    <property type="entry name" value="INOSITOL MONOPHOSPHATASE"/>
    <property type="match status" value="1"/>
</dbReference>
<dbReference type="GO" id="GO:0006020">
    <property type="term" value="P:inositol metabolic process"/>
    <property type="evidence" value="ECO:0007669"/>
    <property type="project" value="TreeGrafter"/>
</dbReference>
<dbReference type="EMBL" id="FZNN01000025">
    <property type="protein sequence ID" value="SNR79337.1"/>
    <property type="molecule type" value="Genomic_DNA"/>
</dbReference>
<evidence type="ECO:0000313" key="6">
    <source>
        <dbReference type="Proteomes" id="UP000198417"/>
    </source>
</evidence>
<accession>A0A238Z7G5</accession>
<dbReference type="PRINTS" id="PR00377">
    <property type="entry name" value="IMPHPHTASES"/>
</dbReference>
<dbReference type="PROSITE" id="PS00630">
    <property type="entry name" value="IMP_2"/>
    <property type="match status" value="1"/>
</dbReference>
<feature type="binding site" evidence="4">
    <location>
        <position position="84"/>
    </location>
    <ligand>
        <name>Mg(2+)</name>
        <dbReference type="ChEBI" id="CHEBI:18420"/>
        <label>1</label>
        <note>catalytic</note>
    </ligand>
</feature>
<dbReference type="Proteomes" id="UP000198417">
    <property type="component" value="Unassembled WGS sequence"/>
</dbReference>
<dbReference type="PANTHER" id="PTHR20854:SF4">
    <property type="entry name" value="INOSITOL-1-MONOPHOSPHATASE-RELATED"/>
    <property type="match status" value="1"/>
</dbReference>
<feature type="binding site" evidence="4">
    <location>
        <position position="87"/>
    </location>
    <ligand>
        <name>Mg(2+)</name>
        <dbReference type="ChEBI" id="CHEBI:18420"/>
        <label>1</label>
        <note>catalytic</note>
    </ligand>
</feature>
<comment type="cofactor">
    <cofactor evidence="4">
        <name>Mg(2+)</name>
        <dbReference type="ChEBI" id="CHEBI:18420"/>
    </cofactor>
</comment>
<dbReference type="InterPro" id="IPR020550">
    <property type="entry name" value="Inositol_monophosphatase_CS"/>
</dbReference>
<dbReference type="SUPFAM" id="SSF56655">
    <property type="entry name" value="Carbohydrate phosphatase"/>
    <property type="match status" value="1"/>
</dbReference>
<name>A0A238Z7G5_9RHOB</name>
<dbReference type="InterPro" id="IPR000760">
    <property type="entry name" value="Inositol_monophosphatase-like"/>
</dbReference>
<dbReference type="GO" id="GO:0008934">
    <property type="term" value="F:inositol monophosphate 1-phosphatase activity"/>
    <property type="evidence" value="ECO:0007669"/>
    <property type="project" value="TreeGrafter"/>
</dbReference>
<feature type="binding site" evidence="4">
    <location>
        <position position="205"/>
    </location>
    <ligand>
        <name>Mg(2+)</name>
        <dbReference type="ChEBI" id="CHEBI:18420"/>
        <label>1</label>
        <note>catalytic</note>
    </ligand>
</feature>
<keyword evidence="2 4" id="KW-0479">Metal-binding</keyword>
<dbReference type="AlphaFoldDB" id="A0A238Z7G5"/>
<keyword evidence="3 4" id="KW-0460">Magnesium</keyword>
<dbReference type="GO" id="GO:0046872">
    <property type="term" value="F:metal ion binding"/>
    <property type="evidence" value="ECO:0007669"/>
    <property type="project" value="UniProtKB-KW"/>
</dbReference>
<gene>
    <name evidence="5" type="ORF">SAMN06265370_12530</name>
</gene>
<evidence type="ECO:0000256" key="3">
    <source>
        <dbReference type="ARBA" id="ARBA00022842"/>
    </source>
</evidence>
<reference evidence="5 6" key="1">
    <citation type="submission" date="2017-06" db="EMBL/GenBank/DDBJ databases">
        <authorList>
            <person name="Kim H.J."/>
            <person name="Triplett B.A."/>
        </authorList>
    </citation>
    <scope>NUCLEOTIDE SEQUENCE [LARGE SCALE GENOMIC DNA]</scope>
    <source>
        <strain evidence="5 6">DSM 29052</strain>
    </source>
</reference>
<evidence type="ECO:0000256" key="2">
    <source>
        <dbReference type="ARBA" id="ARBA00022723"/>
    </source>
</evidence>
<evidence type="ECO:0000313" key="5">
    <source>
        <dbReference type="EMBL" id="SNR79337.1"/>
    </source>
</evidence>
<dbReference type="Gene3D" id="3.30.540.10">
    <property type="entry name" value="Fructose-1,6-Bisphosphatase, subunit A, domain 1"/>
    <property type="match status" value="1"/>
</dbReference>
<keyword evidence="6" id="KW-1185">Reference proteome</keyword>
<dbReference type="GO" id="GO:0046854">
    <property type="term" value="P:phosphatidylinositol phosphate biosynthetic process"/>
    <property type="evidence" value="ECO:0007669"/>
    <property type="project" value="InterPro"/>
</dbReference>
<dbReference type="GO" id="GO:0007165">
    <property type="term" value="P:signal transduction"/>
    <property type="evidence" value="ECO:0007669"/>
    <property type="project" value="TreeGrafter"/>
</dbReference>
<proteinExistence type="inferred from homology"/>
<protein>
    <submittedName>
        <fullName evidence="5">Myo-inositol-1(Or 4)-monophosphatase</fullName>
    </submittedName>
</protein>
<dbReference type="Gene3D" id="3.40.190.80">
    <property type="match status" value="1"/>
</dbReference>
<dbReference type="Pfam" id="PF00459">
    <property type="entry name" value="Inositol_P"/>
    <property type="match status" value="1"/>
</dbReference>
<sequence>MPANDLTLLTDAARAAAETATRYIGGNLNVTQKPDDSPVTAADLAVNAVLSDMLRSARPHYGWLSEESPDDAARLDNEHTFIIDPIDGTRSFIAGEDTWAHSLAIARNGQITAAVVYLPLRDKLYSADLGRGSSLNGKPITVAAPTTLSDAHILTTKPNLDPHHWHGDVPDFRRSHRPSLAYRLSLVAEGAYDAMFTLRPSWEWDIAAGALILTEAGARVSDKTGADLRFNNPHPQVNGVVAGAEAVWAEVLSGLRS</sequence>
<dbReference type="CDD" id="cd01638">
    <property type="entry name" value="CysQ"/>
    <property type="match status" value="1"/>
</dbReference>
<evidence type="ECO:0000256" key="4">
    <source>
        <dbReference type="PIRSR" id="PIRSR600760-2"/>
    </source>
</evidence>
<feature type="binding site" evidence="4">
    <location>
        <position position="86"/>
    </location>
    <ligand>
        <name>Mg(2+)</name>
        <dbReference type="ChEBI" id="CHEBI:18420"/>
        <label>1</label>
        <note>catalytic</note>
    </ligand>
</feature>
<dbReference type="OrthoDB" id="9785695at2"/>
<comment type="similarity">
    <text evidence="1">Belongs to the inositol monophosphatase superfamily.</text>
</comment>
<organism evidence="5 6">
    <name type="scientific">Puniceibacterium sediminis</name>
    <dbReference type="NCBI Taxonomy" id="1608407"/>
    <lineage>
        <taxon>Bacteria</taxon>
        <taxon>Pseudomonadati</taxon>
        <taxon>Pseudomonadota</taxon>
        <taxon>Alphaproteobacteria</taxon>
        <taxon>Rhodobacterales</taxon>
        <taxon>Paracoccaceae</taxon>
        <taxon>Puniceibacterium</taxon>
    </lineage>
</organism>
<feature type="binding site" evidence="4">
    <location>
        <position position="66"/>
    </location>
    <ligand>
        <name>Mg(2+)</name>
        <dbReference type="ChEBI" id="CHEBI:18420"/>
        <label>1</label>
        <note>catalytic</note>
    </ligand>
</feature>
<dbReference type="RefSeq" id="WP_089273419.1">
    <property type="nucleotide sequence ID" value="NZ_FZNN01000025.1"/>
</dbReference>